<dbReference type="OrthoDB" id="3129281at2759"/>
<evidence type="ECO:0000313" key="1">
    <source>
        <dbReference type="EMBL" id="KAF9492939.1"/>
    </source>
</evidence>
<dbReference type="AlphaFoldDB" id="A0A9P6DDJ4"/>
<sequence length="255" mass="28776">MPMNVITLFSYNELNVGPLGPQAAAQEQRIPLQLIVDYTDHWFLDILLAIMRSWDMVPIALLHRELEYILNTIGASVALGHIVTPGPIVWVLTKGLEEDSIIPTSFQDSCQLRKVLNLRHAWWETLASCRAAKADRISPSPLILSAAMIAQCLKAWGEQLSESEGEKYITLYKDGDSLDIMMQMMSTLEVAMNDRMMATVTDRQEAATLFDIYEAIIYKEADNVDKAKTQQNTTDLNDEIQHIVDDNKLAPKHMN</sequence>
<reference evidence="1" key="1">
    <citation type="submission" date="2020-11" db="EMBL/GenBank/DDBJ databases">
        <authorList>
            <consortium name="DOE Joint Genome Institute"/>
            <person name="Ahrendt S."/>
            <person name="Riley R."/>
            <person name="Andreopoulos W."/>
            <person name="Labutti K."/>
            <person name="Pangilinan J."/>
            <person name="Ruiz-Duenas F.J."/>
            <person name="Barrasa J.M."/>
            <person name="Sanchez-Garcia M."/>
            <person name="Camarero S."/>
            <person name="Miyauchi S."/>
            <person name="Serrano A."/>
            <person name="Linde D."/>
            <person name="Babiker R."/>
            <person name="Drula E."/>
            <person name="Ayuso-Fernandez I."/>
            <person name="Pacheco R."/>
            <person name="Padilla G."/>
            <person name="Ferreira P."/>
            <person name="Barriuso J."/>
            <person name="Kellner H."/>
            <person name="Castanera R."/>
            <person name="Alfaro M."/>
            <person name="Ramirez L."/>
            <person name="Pisabarro A.G."/>
            <person name="Kuo A."/>
            <person name="Tritt A."/>
            <person name="Lipzen A."/>
            <person name="He G."/>
            <person name="Yan M."/>
            <person name="Ng V."/>
            <person name="Cullen D."/>
            <person name="Martin F."/>
            <person name="Rosso M.-N."/>
            <person name="Henrissat B."/>
            <person name="Hibbett D."/>
            <person name="Martinez A.T."/>
            <person name="Grigoriev I.V."/>
        </authorList>
    </citation>
    <scope>NUCLEOTIDE SEQUENCE</scope>
    <source>
        <strain evidence="1">ATCC 90797</strain>
    </source>
</reference>
<accession>A0A9P6DDJ4</accession>
<name>A0A9P6DDJ4_PLEER</name>
<protein>
    <submittedName>
        <fullName evidence="1">Uncharacterized protein</fullName>
    </submittedName>
</protein>
<organism evidence="1 2">
    <name type="scientific">Pleurotus eryngii</name>
    <name type="common">Boletus of the steppes</name>
    <dbReference type="NCBI Taxonomy" id="5323"/>
    <lineage>
        <taxon>Eukaryota</taxon>
        <taxon>Fungi</taxon>
        <taxon>Dikarya</taxon>
        <taxon>Basidiomycota</taxon>
        <taxon>Agaricomycotina</taxon>
        <taxon>Agaricomycetes</taxon>
        <taxon>Agaricomycetidae</taxon>
        <taxon>Agaricales</taxon>
        <taxon>Pleurotineae</taxon>
        <taxon>Pleurotaceae</taxon>
        <taxon>Pleurotus</taxon>
    </lineage>
</organism>
<gene>
    <name evidence="1" type="ORF">BDN71DRAFT_1432875</name>
</gene>
<dbReference type="Proteomes" id="UP000807025">
    <property type="component" value="Unassembled WGS sequence"/>
</dbReference>
<comment type="caution">
    <text evidence="1">The sequence shown here is derived from an EMBL/GenBank/DDBJ whole genome shotgun (WGS) entry which is preliminary data.</text>
</comment>
<keyword evidence="2" id="KW-1185">Reference proteome</keyword>
<proteinExistence type="predicted"/>
<evidence type="ECO:0000313" key="2">
    <source>
        <dbReference type="Proteomes" id="UP000807025"/>
    </source>
</evidence>
<dbReference type="EMBL" id="MU154593">
    <property type="protein sequence ID" value="KAF9492939.1"/>
    <property type="molecule type" value="Genomic_DNA"/>
</dbReference>